<dbReference type="Proteomes" id="UP000001593">
    <property type="component" value="Unassembled WGS sequence"/>
</dbReference>
<evidence type="ECO:0000259" key="7">
    <source>
        <dbReference type="Pfam" id="PF04547"/>
    </source>
</evidence>
<gene>
    <name evidence="8" type="ORF">NEMVEDRAFT_v1g103014</name>
</gene>
<dbReference type="InParanoid" id="A7S3G0"/>
<dbReference type="AlphaFoldDB" id="A7S3G0"/>
<evidence type="ECO:0000313" key="9">
    <source>
        <dbReference type="Proteomes" id="UP000001593"/>
    </source>
</evidence>
<protein>
    <recommendedName>
        <fullName evidence="6">Anoctamin</fullName>
    </recommendedName>
</protein>
<dbReference type="InterPro" id="IPR007632">
    <property type="entry name" value="Anoctamin"/>
</dbReference>
<feature type="transmembrane region" description="Helical" evidence="6">
    <location>
        <begin position="228"/>
        <end position="247"/>
    </location>
</feature>
<keyword evidence="4 6" id="KW-1133">Transmembrane helix</keyword>
<feature type="transmembrane region" description="Helical" evidence="6">
    <location>
        <begin position="306"/>
        <end position="327"/>
    </location>
</feature>
<feature type="transmembrane region" description="Helical" evidence="6">
    <location>
        <begin position="259"/>
        <end position="286"/>
    </location>
</feature>
<evidence type="ECO:0000256" key="4">
    <source>
        <dbReference type="ARBA" id="ARBA00022989"/>
    </source>
</evidence>
<feature type="domain" description="Anoctamin transmembrane" evidence="7">
    <location>
        <begin position="17"/>
        <end position="558"/>
    </location>
</feature>
<reference evidence="8 9" key="1">
    <citation type="journal article" date="2007" name="Science">
        <title>Sea anemone genome reveals ancestral eumetazoan gene repertoire and genomic organization.</title>
        <authorList>
            <person name="Putnam N.H."/>
            <person name="Srivastava M."/>
            <person name="Hellsten U."/>
            <person name="Dirks B."/>
            <person name="Chapman J."/>
            <person name="Salamov A."/>
            <person name="Terry A."/>
            <person name="Shapiro H."/>
            <person name="Lindquist E."/>
            <person name="Kapitonov V.V."/>
            <person name="Jurka J."/>
            <person name="Genikhovich G."/>
            <person name="Grigoriev I.V."/>
            <person name="Lucas S.M."/>
            <person name="Steele R.E."/>
            <person name="Finnerty J.R."/>
            <person name="Technau U."/>
            <person name="Martindale M.Q."/>
            <person name="Rokhsar D.S."/>
        </authorList>
    </citation>
    <scope>NUCLEOTIDE SEQUENCE [LARGE SCALE GENOMIC DNA]</scope>
    <source>
        <strain evidence="9">CH2 X CH6</strain>
    </source>
</reference>
<feature type="transmembrane region" description="Helical" evidence="6">
    <location>
        <begin position="25"/>
        <end position="52"/>
    </location>
</feature>
<comment type="subcellular location">
    <subcellularLocation>
        <location evidence="1 6">Membrane</location>
        <topology evidence="1 6">Multi-pass membrane protein</topology>
    </subcellularLocation>
</comment>
<keyword evidence="3 6" id="KW-0812">Transmembrane</keyword>
<dbReference type="GO" id="GO:0016020">
    <property type="term" value="C:membrane"/>
    <property type="evidence" value="ECO:0007669"/>
    <property type="project" value="UniProtKB-SubCell"/>
</dbReference>
<dbReference type="OMA" id="WISTLMA"/>
<accession>A7S3G0</accession>
<evidence type="ECO:0000256" key="6">
    <source>
        <dbReference type="RuleBase" id="RU280814"/>
    </source>
</evidence>
<dbReference type="EMBL" id="DS469573">
    <property type="protein sequence ID" value="EDO41719.1"/>
    <property type="molecule type" value="Genomic_DNA"/>
</dbReference>
<dbReference type="PhylomeDB" id="A7S3G0"/>
<feature type="transmembrane region" description="Helical" evidence="6">
    <location>
        <begin position="522"/>
        <end position="545"/>
    </location>
</feature>
<name>A7S3G0_NEMVE</name>
<evidence type="ECO:0000256" key="1">
    <source>
        <dbReference type="ARBA" id="ARBA00004141"/>
    </source>
</evidence>
<dbReference type="PANTHER" id="PTHR12308:SF73">
    <property type="entry name" value="ANOCTAMIN"/>
    <property type="match status" value="1"/>
</dbReference>
<evidence type="ECO:0000256" key="5">
    <source>
        <dbReference type="ARBA" id="ARBA00023136"/>
    </source>
</evidence>
<dbReference type="PANTHER" id="PTHR12308">
    <property type="entry name" value="ANOCTAMIN"/>
    <property type="match status" value="1"/>
</dbReference>
<keyword evidence="9" id="KW-1185">Reference proteome</keyword>
<comment type="similarity">
    <text evidence="2 6">Belongs to the anoctamin family.</text>
</comment>
<sequence length="563" mass="64639">LDNTWLKVFKFQPLWKVKNYFGEQIALYFAWLGSLTFSLIIPMLLGLAIFLWGLIVASIEKMSMHVFSSHGILNYMIFSWPYAHQHFNPAHVFLLCVCVLSTILKTPSLHSCMSSICISSRPDCMLSLSLTCILHNLPHSLTFFSTLQCVNESPLRTPNATASTIINKWAKKAFDNNATPYFALIICLWGTIFLELWKRTTARLAYQWDVDMYEEQEPNRPQFYGTKIKPVCLVLASLVGVIIYRIIARVDFFAKEGLLGPTLASLTSTFLNTCSIMFMGKVYQVLANKLTDWENHRTQTSYDDALIIKLFGFQFVNSYTSLFYIAFFRQQTAKDGILDLGAEYNDSCGPSNDCMTLLSLQVAMLMIMKPLPKTITDIILPWLKRMWRQGCCCCRSNKVEEAGEVNSEIEDFLTYEMHKETLGDFTLSGYTEKVLQYGFLMLFAAAFPLAPLIALLSNLIDMKIDARRLLWVNRRPIAYRAEDIGMWFGILEFLNIVGVVTNGFLVTFTSDYGKNWEEYSNVRLWLLIGFEHIVFTIKYLIQWLIPDVPADVRLAQRRVRMVN</sequence>
<feature type="transmembrane region" description="Helical" evidence="6">
    <location>
        <begin position="64"/>
        <end position="83"/>
    </location>
</feature>
<comment type="caution">
    <text evidence="6">Lacks conserved residue(s) required for the propagation of feature annotation.</text>
</comment>
<feature type="transmembrane region" description="Helical" evidence="6">
    <location>
        <begin position="178"/>
        <end position="197"/>
    </location>
</feature>
<evidence type="ECO:0000256" key="2">
    <source>
        <dbReference type="ARBA" id="ARBA00009671"/>
    </source>
</evidence>
<dbReference type="eggNOG" id="KOG2514">
    <property type="taxonomic scope" value="Eukaryota"/>
</dbReference>
<feature type="transmembrane region" description="Helical" evidence="6">
    <location>
        <begin position="484"/>
        <end position="510"/>
    </location>
</feature>
<dbReference type="HOGENOM" id="CLU_006685_3_0_1"/>
<evidence type="ECO:0000313" key="8">
    <source>
        <dbReference type="EMBL" id="EDO41719.1"/>
    </source>
</evidence>
<feature type="non-terminal residue" evidence="8">
    <location>
        <position position="1"/>
    </location>
</feature>
<dbReference type="InterPro" id="IPR049452">
    <property type="entry name" value="Anoctamin_TM"/>
</dbReference>
<organism evidence="8 9">
    <name type="scientific">Nematostella vectensis</name>
    <name type="common">Starlet sea anemone</name>
    <dbReference type="NCBI Taxonomy" id="45351"/>
    <lineage>
        <taxon>Eukaryota</taxon>
        <taxon>Metazoa</taxon>
        <taxon>Cnidaria</taxon>
        <taxon>Anthozoa</taxon>
        <taxon>Hexacorallia</taxon>
        <taxon>Actiniaria</taxon>
        <taxon>Edwardsiidae</taxon>
        <taxon>Nematostella</taxon>
    </lineage>
</organism>
<evidence type="ECO:0000256" key="3">
    <source>
        <dbReference type="ARBA" id="ARBA00022692"/>
    </source>
</evidence>
<keyword evidence="5 6" id="KW-0472">Membrane</keyword>
<feature type="transmembrane region" description="Helical" evidence="6">
    <location>
        <begin position="437"/>
        <end position="460"/>
    </location>
</feature>
<proteinExistence type="inferred from homology"/>
<dbReference type="Pfam" id="PF04547">
    <property type="entry name" value="Anoctamin"/>
    <property type="match status" value="1"/>
</dbReference>